<feature type="compositionally biased region" description="Basic residues" evidence="1">
    <location>
        <begin position="1"/>
        <end position="19"/>
    </location>
</feature>
<keyword evidence="3" id="KW-1185">Reference proteome</keyword>
<protein>
    <recommendedName>
        <fullName evidence="4">Cupin</fullName>
    </recommendedName>
</protein>
<reference evidence="2 3" key="1">
    <citation type="journal article" date="2019" name="Emerg. Microbes Infect.">
        <title>Comprehensive subspecies identification of 175 nontuberculous mycobacteria species based on 7547 genomic profiles.</title>
        <authorList>
            <person name="Matsumoto Y."/>
            <person name="Kinjo T."/>
            <person name="Motooka D."/>
            <person name="Nabeya D."/>
            <person name="Jung N."/>
            <person name="Uechi K."/>
            <person name="Horii T."/>
            <person name="Iida T."/>
            <person name="Fujita J."/>
            <person name="Nakamura S."/>
        </authorList>
    </citation>
    <scope>NUCLEOTIDE SEQUENCE [LARGE SCALE GENOMIC DNA]</scope>
    <source>
        <strain evidence="2 3">JCM 30725</strain>
    </source>
</reference>
<dbReference type="InterPro" id="IPR014710">
    <property type="entry name" value="RmlC-like_jellyroll"/>
</dbReference>
<name>A0A7I9YMM7_MYCBU</name>
<evidence type="ECO:0008006" key="4">
    <source>
        <dbReference type="Google" id="ProtNLM"/>
    </source>
</evidence>
<evidence type="ECO:0000256" key="1">
    <source>
        <dbReference type="SAM" id="MobiDB-lite"/>
    </source>
</evidence>
<gene>
    <name evidence="2" type="ORF">MBOU_19720</name>
</gene>
<dbReference type="Proteomes" id="UP000465360">
    <property type="component" value="Unassembled WGS sequence"/>
</dbReference>
<accession>A0A7I9YMM7</accession>
<evidence type="ECO:0000313" key="2">
    <source>
        <dbReference type="EMBL" id="GFG89930.1"/>
    </source>
</evidence>
<dbReference type="Gene3D" id="2.60.120.10">
    <property type="entry name" value="Jelly Rolls"/>
    <property type="match status" value="1"/>
</dbReference>
<dbReference type="AlphaFoldDB" id="A0A7I9YMM7"/>
<dbReference type="SUPFAM" id="SSF51182">
    <property type="entry name" value="RmlC-like cupins"/>
    <property type="match status" value="1"/>
</dbReference>
<proteinExistence type="predicted"/>
<organism evidence="2 3">
    <name type="scientific">Mycobacterium bourgelatii</name>
    <dbReference type="NCBI Taxonomy" id="1273442"/>
    <lineage>
        <taxon>Bacteria</taxon>
        <taxon>Bacillati</taxon>
        <taxon>Actinomycetota</taxon>
        <taxon>Actinomycetes</taxon>
        <taxon>Mycobacteriales</taxon>
        <taxon>Mycobacteriaceae</taxon>
        <taxon>Mycobacterium</taxon>
    </lineage>
</organism>
<dbReference type="EMBL" id="BLKZ01000001">
    <property type="protein sequence ID" value="GFG89930.1"/>
    <property type="molecule type" value="Genomic_DNA"/>
</dbReference>
<feature type="region of interest" description="Disordered" evidence="1">
    <location>
        <begin position="1"/>
        <end position="20"/>
    </location>
</feature>
<comment type="caution">
    <text evidence="2">The sequence shown here is derived from an EMBL/GenBank/DDBJ whole genome shotgun (WGS) entry which is preliminary data.</text>
</comment>
<dbReference type="InterPro" id="IPR011051">
    <property type="entry name" value="RmlC_Cupin_sf"/>
</dbReference>
<sequence length="103" mass="10705">MLASLTKRRPSRSTKKLHGRLFSITSTHAVGSPGGSTAGVHQQLSIVAVSRSAPVVVRVGQAVMVPAGISHGIRNVGTQRCSYLAVTGPGEYQKVLVDKGSQA</sequence>
<evidence type="ECO:0000313" key="3">
    <source>
        <dbReference type="Proteomes" id="UP000465360"/>
    </source>
</evidence>